<dbReference type="AlphaFoldDB" id="A0A1W2BAA8"/>
<dbReference type="OrthoDB" id="1090916at2"/>
<proteinExistence type="predicted"/>
<evidence type="ECO:0000256" key="1">
    <source>
        <dbReference type="ARBA" id="ARBA00022801"/>
    </source>
</evidence>
<organism evidence="3 4">
    <name type="scientific">Papillibacter cinnamivorans DSM 12816</name>
    <dbReference type="NCBI Taxonomy" id="1122930"/>
    <lineage>
        <taxon>Bacteria</taxon>
        <taxon>Bacillati</taxon>
        <taxon>Bacillota</taxon>
        <taxon>Clostridia</taxon>
        <taxon>Eubacteriales</taxon>
        <taxon>Oscillospiraceae</taxon>
        <taxon>Papillibacter</taxon>
    </lineage>
</organism>
<evidence type="ECO:0000313" key="3">
    <source>
        <dbReference type="EMBL" id="SMC69784.1"/>
    </source>
</evidence>
<dbReference type="InterPro" id="IPR036457">
    <property type="entry name" value="PPM-type-like_dom_sf"/>
</dbReference>
<dbReference type="Gene3D" id="3.60.40.10">
    <property type="entry name" value="PPM-type phosphatase domain"/>
    <property type="match status" value="1"/>
</dbReference>
<evidence type="ECO:0000313" key="4">
    <source>
        <dbReference type="Proteomes" id="UP000192790"/>
    </source>
</evidence>
<keyword evidence="1" id="KW-0378">Hydrolase</keyword>
<reference evidence="3 4" key="1">
    <citation type="submission" date="2017-04" db="EMBL/GenBank/DDBJ databases">
        <authorList>
            <person name="Afonso C.L."/>
            <person name="Miller P.J."/>
            <person name="Scott M.A."/>
            <person name="Spackman E."/>
            <person name="Goraichik I."/>
            <person name="Dimitrov K.M."/>
            <person name="Suarez D.L."/>
            <person name="Swayne D.E."/>
        </authorList>
    </citation>
    <scope>NUCLEOTIDE SEQUENCE [LARGE SCALE GENOMIC DNA]</scope>
    <source>
        <strain evidence="3 4">DSM 12816</strain>
    </source>
</reference>
<dbReference type="Proteomes" id="UP000192790">
    <property type="component" value="Unassembled WGS sequence"/>
</dbReference>
<dbReference type="InterPro" id="IPR052016">
    <property type="entry name" value="Bact_Sigma-Reg"/>
</dbReference>
<dbReference type="EMBL" id="FWXW01000005">
    <property type="protein sequence ID" value="SMC69784.1"/>
    <property type="molecule type" value="Genomic_DNA"/>
</dbReference>
<dbReference type="Pfam" id="PF07228">
    <property type="entry name" value="SpoIIE"/>
    <property type="match status" value="1"/>
</dbReference>
<evidence type="ECO:0000259" key="2">
    <source>
        <dbReference type="Pfam" id="PF07228"/>
    </source>
</evidence>
<dbReference type="PANTHER" id="PTHR43156">
    <property type="entry name" value="STAGE II SPORULATION PROTEIN E-RELATED"/>
    <property type="match status" value="1"/>
</dbReference>
<dbReference type="InterPro" id="IPR001932">
    <property type="entry name" value="PPM-type_phosphatase-like_dom"/>
</dbReference>
<name>A0A1W2BAA8_9FIRM</name>
<dbReference type="STRING" id="1122930.SAMN02745168_2094"/>
<feature type="domain" description="PPM-type phosphatase" evidence="2">
    <location>
        <begin position="32"/>
        <end position="219"/>
    </location>
</feature>
<accession>A0A1W2BAA8</accession>
<gene>
    <name evidence="3" type="ORF">SAMN02745168_2094</name>
</gene>
<keyword evidence="4" id="KW-1185">Reference proteome</keyword>
<dbReference type="GO" id="GO:0016791">
    <property type="term" value="F:phosphatase activity"/>
    <property type="evidence" value="ECO:0007669"/>
    <property type="project" value="TreeGrafter"/>
</dbReference>
<sequence>MNRMYVDAGWTSANKFGQLLCGDRVELHRQEDGGTTLVLADGLGSGVKANILATLTSKIIGTMMAGGMSVEDCVAAMAATLPICRERGIAYSTFTILHLDADGCARVIEYDNPKTILLRDGKSLEYEVSSRTISGKTVTEAEFRLREGDMFVTMSDGAIYAGVGKSLNFGWQRENIMEFIEANYEEDCSSKMLSSLLVDECSRLYRGEPGDDTTVAALKLWPRKQTNLMIGPPADPEEVPDMMSRFFSQEGKHIVCGGTTSILASQFLGKNIRTRPEYLDPEIPPTAEIDGVDLVTEGVITVSRVLRYAKEYLEGTAGYPDWSRRRDGASRISRLLFAEATDIQFFVGRAVNPAHQNPDLPVAFRIKIQLVDELAECLRKMGKRVKVSYF</sequence>
<dbReference type="SUPFAM" id="SSF81606">
    <property type="entry name" value="PP2C-like"/>
    <property type="match status" value="1"/>
</dbReference>
<protein>
    <submittedName>
        <fullName evidence="3">Stage II sporulation protein E (SpoIIE)</fullName>
    </submittedName>
</protein>
<dbReference type="RefSeq" id="WP_084234769.1">
    <property type="nucleotide sequence ID" value="NZ_FWXW01000005.1"/>
</dbReference>
<dbReference type="PANTHER" id="PTHR43156:SF2">
    <property type="entry name" value="STAGE II SPORULATION PROTEIN E"/>
    <property type="match status" value="1"/>
</dbReference>